<evidence type="ECO:0000256" key="4">
    <source>
        <dbReference type="ARBA" id="ARBA00023157"/>
    </source>
</evidence>
<accession>A0A6V8NBJ6</accession>
<evidence type="ECO:0000256" key="6">
    <source>
        <dbReference type="HAMAP-Rule" id="MF_00269"/>
    </source>
</evidence>
<dbReference type="GO" id="GO:0008379">
    <property type="term" value="F:thioredoxin peroxidase activity"/>
    <property type="evidence" value="ECO:0007669"/>
    <property type="project" value="UniProtKB-UniRule"/>
</dbReference>
<dbReference type="InterPro" id="IPR036249">
    <property type="entry name" value="Thioredoxin-like_sf"/>
</dbReference>
<dbReference type="RefSeq" id="WP_183361457.1">
    <property type="nucleotide sequence ID" value="NZ_BLXZ01000004.1"/>
</dbReference>
<protein>
    <recommendedName>
        <fullName evidence="6">Thiol peroxidase</fullName>
        <shortName evidence="6">Tpx</shortName>
        <ecNumber evidence="6">1.11.1.24</ecNumber>
    </recommendedName>
    <alternativeName>
        <fullName evidence="6">Peroxiredoxin tpx</fullName>
        <shortName evidence="6">Prx</shortName>
    </alternativeName>
    <alternativeName>
        <fullName evidence="6">Thioredoxin peroxidase</fullName>
    </alternativeName>
    <alternativeName>
        <fullName evidence="6">Thioredoxin-dependent peroxiredoxin</fullName>
    </alternativeName>
</protein>
<comment type="caution">
    <text evidence="8">The sequence shown here is derived from an EMBL/GenBank/DDBJ whole genome shotgun (WGS) entry which is preliminary data.</text>
</comment>
<dbReference type="AlphaFoldDB" id="A0A6V8NBJ6"/>
<evidence type="ECO:0000256" key="1">
    <source>
        <dbReference type="ARBA" id="ARBA00022559"/>
    </source>
</evidence>
<keyword evidence="5 6" id="KW-0676">Redox-active center</keyword>
<keyword evidence="1 6" id="KW-0575">Peroxidase</keyword>
<comment type="similarity">
    <text evidence="6">Belongs to the peroxiredoxin family. Tpx subfamily.</text>
</comment>
<dbReference type="Proteomes" id="UP000587586">
    <property type="component" value="Unassembled WGS sequence"/>
</dbReference>
<dbReference type="PROSITE" id="PS51352">
    <property type="entry name" value="THIOREDOXIN_2"/>
    <property type="match status" value="1"/>
</dbReference>
<dbReference type="CDD" id="cd03014">
    <property type="entry name" value="PRX_Atyp2cys"/>
    <property type="match status" value="1"/>
</dbReference>
<dbReference type="Gene3D" id="3.40.30.10">
    <property type="entry name" value="Glutaredoxin"/>
    <property type="match status" value="1"/>
</dbReference>
<evidence type="ECO:0000313" key="8">
    <source>
        <dbReference type="EMBL" id="GFO68913.1"/>
    </source>
</evidence>
<dbReference type="PANTHER" id="PTHR43110:SF1">
    <property type="entry name" value="THIOL PEROXIDASE"/>
    <property type="match status" value="1"/>
</dbReference>
<dbReference type="EMBL" id="BLXZ01000004">
    <property type="protein sequence ID" value="GFO68913.1"/>
    <property type="molecule type" value="Genomic_DNA"/>
</dbReference>
<evidence type="ECO:0000256" key="3">
    <source>
        <dbReference type="ARBA" id="ARBA00023002"/>
    </source>
</evidence>
<dbReference type="PANTHER" id="PTHR43110">
    <property type="entry name" value="THIOL PEROXIDASE"/>
    <property type="match status" value="1"/>
</dbReference>
<dbReference type="InterPro" id="IPR018219">
    <property type="entry name" value="Tpx_CS"/>
</dbReference>
<comment type="catalytic activity">
    <reaction evidence="6">
        <text>a hydroperoxide + [thioredoxin]-dithiol = an alcohol + [thioredoxin]-disulfide + H2O</text>
        <dbReference type="Rhea" id="RHEA:62620"/>
        <dbReference type="Rhea" id="RHEA-COMP:10698"/>
        <dbReference type="Rhea" id="RHEA-COMP:10700"/>
        <dbReference type="ChEBI" id="CHEBI:15377"/>
        <dbReference type="ChEBI" id="CHEBI:29950"/>
        <dbReference type="ChEBI" id="CHEBI:30879"/>
        <dbReference type="ChEBI" id="CHEBI:35924"/>
        <dbReference type="ChEBI" id="CHEBI:50058"/>
        <dbReference type="EC" id="1.11.1.24"/>
    </reaction>
</comment>
<keyword evidence="3 6" id="KW-0560">Oxidoreductase</keyword>
<organism evidence="8 9">
    <name type="scientific">Geomonas limicola</name>
    <dbReference type="NCBI Taxonomy" id="2740186"/>
    <lineage>
        <taxon>Bacteria</taxon>
        <taxon>Pseudomonadati</taxon>
        <taxon>Thermodesulfobacteriota</taxon>
        <taxon>Desulfuromonadia</taxon>
        <taxon>Geobacterales</taxon>
        <taxon>Geobacteraceae</taxon>
        <taxon>Geomonas</taxon>
    </lineage>
</organism>
<evidence type="ECO:0000259" key="7">
    <source>
        <dbReference type="PROSITE" id="PS51352"/>
    </source>
</evidence>
<feature type="domain" description="Thioredoxin" evidence="7">
    <location>
        <begin position="18"/>
        <end position="167"/>
    </location>
</feature>
<evidence type="ECO:0000313" key="9">
    <source>
        <dbReference type="Proteomes" id="UP000587586"/>
    </source>
</evidence>
<name>A0A6V8NBJ6_9BACT</name>
<comment type="subunit">
    <text evidence="6">Homodimer.</text>
</comment>
<dbReference type="InterPro" id="IPR013740">
    <property type="entry name" value="Redoxin"/>
</dbReference>
<sequence>MPKVTFKGNPITLVGPELQAGAAAPDFSVVDNGLAPVTLASYPGKVKIISAVPSLDTPVCDTETRRFNQEAAALPGDVVVLTISLDLPFAQKRWCGAAGIDKVVTLSDYRDRSFGTAYGVLIDELKLLSRSIFVIDKENVVRYIQHVPEVTQEPDYAAVIAAAKQLL</sequence>
<proteinExistence type="inferred from homology"/>
<comment type="function">
    <text evidence="6">Thiol-specific peroxidase that catalyzes the reduction of hydrogen peroxide and organic hydroperoxides to water and alcohols, respectively. Plays a role in cell protection against oxidative stress by detoxifying peroxides.</text>
</comment>
<keyword evidence="9" id="KW-1185">Reference proteome</keyword>
<dbReference type="NCBIfam" id="NF001808">
    <property type="entry name" value="PRK00522.1"/>
    <property type="match status" value="1"/>
</dbReference>
<dbReference type="PROSITE" id="PS01265">
    <property type="entry name" value="TPX"/>
    <property type="match status" value="1"/>
</dbReference>
<feature type="active site" description="Cysteine sulfenic acid (-SOH) intermediate" evidence="6">
    <location>
        <position position="60"/>
    </location>
</feature>
<dbReference type="InterPro" id="IPR002065">
    <property type="entry name" value="TPX"/>
</dbReference>
<reference evidence="9" key="1">
    <citation type="submission" date="2020-06" db="EMBL/GenBank/DDBJ databases">
        <title>Draft genomic sequecing of Geomonas sp. Red745.</title>
        <authorList>
            <person name="Itoh H."/>
            <person name="Xu Z.X."/>
            <person name="Ushijima N."/>
            <person name="Masuda Y."/>
            <person name="Shiratori Y."/>
            <person name="Senoo K."/>
        </authorList>
    </citation>
    <scope>NUCLEOTIDE SEQUENCE [LARGE SCALE GENOMIC DNA]</scope>
    <source>
        <strain evidence="9">Red745</strain>
    </source>
</reference>
<evidence type="ECO:0000256" key="5">
    <source>
        <dbReference type="ARBA" id="ARBA00023284"/>
    </source>
</evidence>
<gene>
    <name evidence="8" type="primary">prx-3</name>
    <name evidence="6" type="synonym">tpx</name>
    <name evidence="8" type="ORF">GMLC_24920</name>
</gene>
<dbReference type="EC" id="1.11.1.24" evidence="6"/>
<dbReference type="InterPro" id="IPR050455">
    <property type="entry name" value="Tpx_Peroxidase_subfamily"/>
</dbReference>
<dbReference type="InterPro" id="IPR013766">
    <property type="entry name" value="Thioredoxin_domain"/>
</dbReference>
<keyword evidence="4" id="KW-1015">Disulfide bond</keyword>
<dbReference type="SUPFAM" id="SSF52833">
    <property type="entry name" value="Thioredoxin-like"/>
    <property type="match status" value="1"/>
</dbReference>
<dbReference type="Pfam" id="PF08534">
    <property type="entry name" value="Redoxin"/>
    <property type="match status" value="1"/>
</dbReference>
<keyword evidence="2 6" id="KW-0049">Antioxidant</keyword>
<comment type="caution">
    <text evidence="6">Lacks conserved residue(s) required for the propagation of feature annotation.</text>
</comment>
<dbReference type="HAMAP" id="MF_00269">
    <property type="entry name" value="Tpx"/>
    <property type="match status" value="1"/>
</dbReference>
<evidence type="ECO:0000256" key="2">
    <source>
        <dbReference type="ARBA" id="ARBA00022862"/>
    </source>
</evidence>